<organism evidence="2 3">
    <name type="scientific">Klebsiella michiganensis</name>
    <dbReference type="NCBI Taxonomy" id="1134687"/>
    <lineage>
        <taxon>Bacteria</taxon>
        <taxon>Pseudomonadati</taxon>
        <taxon>Pseudomonadota</taxon>
        <taxon>Gammaproteobacteria</taxon>
        <taxon>Enterobacterales</taxon>
        <taxon>Enterobacteriaceae</taxon>
        <taxon>Klebsiella/Raoultella group</taxon>
        <taxon>Klebsiella</taxon>
    </lineage>
</organism>
<evidence type="ECO:0000313" key="2">
    <source>
        <dbReference type="EMBL" id="PLO52611.1"/>
    </source>
</evidence>
<comment type="caution">
    <text evidence="2">The sequence shown here is derived from an EMBL/GenBank/DDBJ whole genome shotgun (WGS) entry which is preliminary data.</text>
</comment>
<protein>
    <submittedName>
        <fullName evidence="2">NAD(P)-dependent dehydrogenase</fullName>
    </submittedName>
</protein>
<dbReference type="AlphaFoldDB" id="A0A2J5NGD5"/>
<feature type="compositionally biased region" description="Pro residues" evidence="1">
    <location>
        <begin position="13"/>
        <end position="23"/>
    </location>
</feature>
<reference evidence="2 3" key="2">
    <citation type="submission" date="2018-01" db="EMBL/GenBank/DDBJ databases">
        <title>Genomic study of Klebsiella pneumoniae.</title>
        <authorList>
            <person name="Yang Y."/>
            <person name="Bicalho R."/>
        </authorList>
    </citation>
    <scope>NUCLEOTIDE SEQUENCE [LARGE SCALE GENOMIC DNA]</scope>
    <source>
        <strain evidence="2 3">A10</strain>
    </source>
</reference>
<accession>A0A2J5NGD5</accession>
<dbReference type="Proteomes" id="UP000234667">
    <property type="component" value="Unassembled WGS sequence"/>
</dbReference>
<feature type="compositionally biased region" description="Basic and acidic residues" evidence="1">
    <location>
        <begin position="28"/>
        <end position="40"/>
    </location>
</feature>
<feature type="region of interest" description="Disordered" evidence="1">
    <location>
        <begin position="1"/>
        <end position="40"/>
    </location>
</feature>
<dbReference type="EMBL" id="PIDR01002275">
    <property type="protein sequence ID" value="PLO52611.1"/>
    <property type="molecule type" value="Genomic_DNA"/>
</dbReference>
<name>A0A2J5NGD5_9ENTR</name>
<gene>
    <name evidence="2" type="ORF">CWN49_37090</name>
</gene>
<reference evidence="2 3" key="1">
    <citation type="submission" date="2017-11" db="EMBL/GenBank/DDBJ databases">
        <authorList>
            <person name="Han C.G."/>
        </authorList>
    </citation>
    <scope>NUCLEOTIDE SEQUENCE [LARGE SCALE GENOMIC DNA]</scope>
    <source>
        <strain evidence="2 3">A10</strain>
    </source>
</reference>
<feature type="non-terminal residue" evidence="2">
    <location>
        <position position="40"/>
    </location>
</feature>
<evidence type="ECO:0000256" key="1">
    <source>
        <dbReference type="SAM" id="MobiDB-lite"/>
    </source>
</evidence>
<proteinExistence type="predicted"/>
<sequence>MSDNANNTEKYPRPPFVDQPQSPPGLAEEMKPQPDHGELS</sequence>
<evidence type="ECO:0000313" key="3">
    <source>
        <dbReference type="Proteomes" id="UP000234667"/>
    </source>
</evidence>